<dbReference type="PATRIC" id="fig|272562.8.peg.2862"/>
<evidence type="ECO:0000313" key="3">
    <source>
        <dbReference type="Proteomes" id="UP000000814"/>
    </source>
</evidence>
<dbReference type="AlphaFoldDB" id="Q97FQ6"/>
<organism evidence="2 3">
    <name type="scientific">Clostridium acetobutylicum (strain ATCC 824 / DSM 792 / JCM 1419 / IAM 19013 / LMG 5710 / NBRC 13948 / NRRL B-527 / VKM B-1787 / 2291 / W)</name>
    <dbReference type="NCBI Taxonomy" id="272562"/>
    <lineage>
        <taxon>Bacteria</taxon>
        <taxon>Bacillati</taxon>
        <taxon>Bacillota</taxon>
        <taxon>Clostridia</taxon>
        <taxon>Eubacteriales</taxon>
        <taxon>Clostridiaceae</taxon>
        <taxon>Clostridium</taxon>
    </lineage>
</organism>
<keyword evidence="1" id="KW-0812">Transmembrane</keyword>
<dbReference type="Proteomes" id="UP000000814">
    <property type="component" value="Chromosome"/>
</dbReference>
<evidence type="ECO:0000256" key="1">
    <source>
        <dbReference type="SAM" id="Phobius"/>
    </source>
</evidence>
<feature type="transmembrane region" description="Helical" evidence="1">
    <location>
        <begin position="68"/>
        <end position="89"/>
    </location>
</feature>
<dbReference type="eggNOG" id="ENOG502ZU1K">
    <property type="taxonomic scope" value="Bacteria"/>
</dbReference>
<protein>
    <submittedName>
        <fullName evidence="2">Predicted membrane protein</fullName>
    </submittedName>
</protein>
<dbReference type="OrthoDB" id="1912764at2"/>
<dbReference type="STRING" id="272562.CA_C2672"/>
<dbReference type="RefSeq" id="WP_010965960.1">
    <property type="nucleotide sequence ID" value="NC_003030.1"/>
</dbReference>
<evidence type="ECO:0000313" key="2">
    <source>
        <dbReference type="EMBL" id="AAK80619.1"/>
    </source>
</evidence>
<accession>Q97FQ6</accession>
<dbReference type="PIR" id="H97228">
    <property type="entry name" value="H97228"/>
</dbReference>
<dbReference type="EMBL" id="AE001437">
    <property type="protein sequence ID" value="AAK80619.1"/>
    <property type="molecule type" value="Genomic_DNA"/>
</dbReference>
<dbReference type="HOGENOM" id="CLU_176104_0_0_9"/>
<feature type="transmembrane region" description="Helical" evidence="1">
    <location>
        <begin position="12"/>
        <end position="32"/>
    </location>
</feature>
<gene>
    <name evidence="2" type="ordered locus">CA_C2672</name>
</gene>
<dbReference type="GeneID" id="44999163"/>
<keyword evidence="1" id="KW-0472">Membrane</keyword>
<proteinExistence type="predicted"/>
<dbReference type="KEGG" id="cac:CA_C2672"/>
<reference evidence="2 3" key="1">
    <citation type="journal article" date="2001" name="J. Bacteriol.">
        <title>Genome sequence and comparative analysis of the solvent-producing bacterium Clostridium acetobutylicum.</title>
        <authorList>
            <person name="Nolling J."/>
            <person name="Breton G."/>
            <person name="Omelchenko M.V."/>
            <person name="Makarova K.S."/>
            <person name="Zeng Q."/>
            <person name="Gibson R."/>
            <person name="Lee H.M."/>
            <person name="Dubois J."/>
            <person name="Qiu D."/>
            <person name="Hitti J."/>
            <person name="Wolf Y.I."/>
            <person name="Tatusov R.L."/>
            <person name="Sabathe F."/>
            <person name="Doucette-Stamm L."/>
            <person name="Soucaille P."/>
            <person name="Daly M.J."/>
            <person name="Bennett G.N."/>
            <person name="Koonin E.V."/>
            <person name="Smith D.R."/>
        </authorList>
    </citation>
    <scope>NUCLEOTIDE SEQUENCE [LARGE SCALE GENOMIC DNA]</scope>
    <source>
        <strain evidence="3">ATCC 824 / DSM 792 / JCM 1419 / LMG 5710 / VKM B-1787</strain>
    </source>
</reference>
<keyword evidence="3" id="KW-1185">Reference proteome</keyword>
<sequence length="90" mass="10371">MVKKTVECLGWVFVSLTTLALIFTVLTTYQLVTIQYFNNYKMFQSFMICTMLIWAIKIYDKTDKIKSLVYSLCCAAIAVGTAFFMYIGVF</sequence>
<name>Q97FQ6_CLOAB</name>
<keyword evidence="1" id="KW-1133">Transmembrane helix</keyword>